<dbReference type="SMART" id="SM00267">
    <property type="entry name" value="GGDEF"/>
    <property type="match status" value="1"/>
</dbReference>
<evidence type="ECO:0000313" key="5">
    <source>
        <dbReference type="EMBL" id="MFK2917448.1"/>
    </source>
</evidence>
<dbReference type="PROSITE" id="PS50887">
    <property type="entry name" value="GGDEF"/>
    <property type="match status" value="1"/>
</dbReference>
<keyword evidence="3" id="KW-0472">Membrane</keyword>
<accession>A0ABW8K6S0</accession>
<keyword evidence="6" id="KW-1185">Reference proteome</keyword>
<dbReference type="SUPFAM" id="SSF55073">
    <property type="entry name" value="Nucleotide cyclase"/>
    <property type="match status" value="1"/>
</dbReference>
<dbReference type="PANTHER" id="PTHR45138:SF9">
    <property type="entry name" value="DIGUANYLATE CYCLASE DGCM-RELATED"/>
    <property type="match status" value="1"/>
</dbReference>
<comment type="catalytic activity">
    <reaction evidence="2">
        <text>2 GTP = 3',3'-c-di-GMP + 2 diphosphate</text>
        <dbReference type="Rhea" id="RHEA:24898"/>
        <dbReference type="ChEBI" id="CHEBI:33019"/>
        <dbReference type="ChEBI" id="CHEBI:37565"/>
        <dbReference type="ChEBI" id="CHEBI:58805"/>
        <dbReference type="EC" id="2.7.7.65"/>
    </reaction>
</comment>
<dbReference type="Pfam" id="PF00990">
    <property type="entry name" value="GGDEF"/>
    <property type="match status" value="1"/>
</dbReference>
<dbReference type="RefSeq" id="WP_379985104.1">
    <property type="nucleotide sequence ID" value="NZ_JADIKD010000009.1"/>
</dbReference>
<feature type="domain" description="GGDEF" evidence="4">
    <location>
        <begin position="423"/>
        <end position="556"/>
    </location>
</feature>
<dbReference type="EC" id="2.7.7.65" evidence="1"/>
<dbReference type="InterPro" id="IPR050469">
    <property type="entry name" value="Diguanylate_Cyclase"/>
</dbReference>
<protein>
    <recommendedName>
        <fullName evidence="1">diguanylate cyclase</fullName>
        <ecNumber evidence="1">2.7.7.65</ecNumber>
    </recommendedName>
</protein>
<dbReference type="EMBL" id="JADIKD010000009">
    <property type="protein sequence ID" value="MFK2917448.1"/>
    <property type="molecule type" value="Genomic_DNA"/>
</dbReference>
<dbReference type="Proteomes" id="UP001620408">
    <property type="component" value="Unassembled WGS sequence"/>
</dbReference>
<evidence type="ECO:0000256" key="1">
    <source>
        <dbReference type="ARBA" id="ARBA00012528"/>
    </source>
</evidence>
<dbReference type="InterPro" id="IPR000160">
    <property type="entry name" value="GGDEF_dom"/>
</dbReference>
<evidence type="ECO:0000256" key="2">
    <source>
        <dbReference type="ARBA" id="ARBA00034247"/>
    </source>
</evidence>
<dbReference type="CDD" id="cd01949">
    <property type="entry name" value="GGDEF"/>
    <property type="match status" value="1"/>
</dbReference>
<evidence type="ECO:0000313" key="6">
    <source>
        <dbReference type="Proteomes" id="UP001620408"/>
    </source>
</evidence>
<feature type="transmembrane region" description="Helical" evidence="3">
    <location>
        <begin position="363"/>
        <end position="380"/>
    </location>
</feature>
<reference evidence="5 6" key="1">
    <citation type="submission" date="2020-10" db="EMBL/GenBank/DDBJ databases">
        <title>Phylogeny of dyella-like bacteria.</title>
        <authorList>
            <person name="Fu J."/>
        </authorList>
    </citation>
    <scope>NUCLEOTIDE SEQUENCE [LARGE SCALE GENOMIC DNA]</scope>
    <source>
        <strain evidence="5 6">BB4</strain>
    </source>
</reference>
<proteinExistence type="predicted"/>
<organism evidence="5 6">
    <name type="scientific">Dyella koreensis</name>
    <dbReference type="NCBI Taxonomy" id="311235"/>
    <lineage>
        <taxon>Bacteria</taxon>
        <taxon>Pseudomonadati</taxon>
        <taxon>Pseudomonadota</taxon>
        <taxon>Gammaproteobacteria</taxon>
        <taxon>Lysobacterales</taxon>
        <taxon>Rhodanobacteraceae</taxon>
        <taxon>Dyella</taxon>
    </lineage>
</organism>
<evidence type="ECO:0000259" key="4">
    <source>
        <dbReference type="PROSITE" id="PS50887"/>
    </source>
</evidence>
<dbReference type="NCBIfam" id="TIGR00254">
    <property type="entry name" value="GGDEF"/>
    <property type="match status" value="1"/>
</dbReference>
<gene>
    <name evidence="5" type="ORF">ISS97_09240</name>
</gene>
<keyword evidence="3" id="KW-1133">Transmembrane helix</keyword>
<dbReference type="PANTHER" id="PTHR45138">
    <property type="entry name" value="REGULATORY COMPONENTS OF SENSORY TRANSDUCTION SYSTEM"/>
    <property type="match status" value="1"/>
</dbReference>
<comment type="caution">
    <text evidence="5">The sequence shown here is derived from an EMBL/GenBank/DDBJ whole genome shotgun (WGS) entry which is preliminary data.</text>
</comment>
<keyword evidence="3" id="KW-0812">Transmembrane</keyword>
<dbReference type="InterPro" id="IPR011990">
    <property type="entry name" value="TPR-like_helical_dom_sf"/>
</dbReference>
<dbReference type="SUPFAM" id="SSF48452">
    <property type="entry name" value="TPR-like"/>
    <property type="match status" value="1"/>
</dbReference>
<dbReference type="Gene3D" id="3.30.70.270">
    <property type="match status" value="1"/>
</dbReference>
<dbReference type="InterPro" id="IPR043128">
    <property type="entry name" value="Rev_trsase/Diguanyl_cyclase"/>
</dbReference>
<sequence>MPEASDALDMLRRADSIKTSNHVEFLSLLKQLDARAASLPADQRSYLRYLDAWQVAYEGSYEGAGLQLNAIIREVTDPVLRFRATATLINILGIGHRYEEAFTHLSHLIDDLPNISDKRARFQGLGEASQMLISAGQYDLAVNYAEQMLENIPPGDTACKATSYKLHAQFRRGGMQTLDKAFQEGVELCVNTGETLFANAIRADIASFEIQHGQTAHAIALLQNNYASVKRDQYPSLISQFEALLAQAFWQVDEPVQSRNFALAAIDSSIKGEYTEPLSIAYDLLYRIENQQGNYRAALAYHEKYLAADKGYLNNVSAEALAYQVVKQQVQASKLQFDTLNKQNQILHLEQALDRKAVENSRLYIILLLTVLAFIALWIYRLKRSQLRFMWLSRLDSLTGICNRKHFLEEAEHALHHAQKSGQKAALIIIDLDHFKLVNDTYGHAVGDQVLRRAVAACQPHLRPRDIFGRLGGEEFGVLLHDCGADQALARAELIRAAIAATPLIDEESDVVISASLGVATTLRCGYEVRDLLINADHALYRAKSDGRNRVVSVRMDDGAGRFTHEAAQRAGAGG</sequence>
<dbReference type="InterPro" id="IPR029787">
    <property type="entry name" value="Nucleotide_cyclase"/>
</dbReference>
<name>A0ABW8K6S0_9GAMM</name>
<evidence type="ECO:0000256" key="3">
    <source>
        <dbReference type="SAM" id="Phobius"/>
    </source>
</evidence>